<dbReference type="InterPro" id="IPR001584">
    <property type="entry name" value="Integrase_cat-core"/>
</dbReference>
<feature type="domain" description="Integrase catalytic" evidence="6">
    <location>
        <begin position="496"/>
        <end position="672"/>
    </location>
</feature>
<dbReference type="GO" id="GO:0003676">
    <property type="term" value="F:nucleic acid binding"/>
    <property type="evidence" value="ECO:0007669"/>
    <property type="project" value="InterPro"/>
</dbReference>
<keyword evidence="2" id="KW-0479">Metal-binding</keyword>
<dbReference type="AlphaFoldDB" id="A0A438FT48"/>
<dbReference type="GO" id="GO:0008233">
    <property type="term" value="F:peptidase activity"/>
    <property type="evidence" value="ECO:0007669"/>
    <property type="project" value="UniProtKB-KW"/>
</dbReference>
<evidence type="ECO:0000256" key="1">
    <source>
        <dbReference type="ARBA" id="ARBA00022670"/>
    </source>
</evidence>
<keyword evidence="2" id="KW-0862">Zinc</keyword>
<proteinExistence type="predicted"/>
<sequence>MASENFVQPAIPRFDGHYDYWSMLMENFLRSKEYWQVVSGGIAEPATNSPMTDAQKTEIEGQRLKDLKAKNYLFQAIDRSILETILCKDTSQQIWDSMKKKYQGSMRTKRQQLQALRSEFETLRMKPGESVSDYFSRTMAIINKMRIHGEKMEDVTVIEKILRSMTPKFNYVVCSIEESKDLDELSIDELQGSLLVHEQKIIQEDKEEQALKASTNNNALTMNRSADRGRGKGRGGRGNFRVDEDQPDFQNRGRGRNQQFDKSKVECFRCHKFGHYRSECYTKLPNDKEKGEKSNYAEKKEVETLLMAAQVNEQPQAEVWYVDTGCSNHMCGSKSSFCFLNEGFRSTVSFGDCSTVNVMGKGDINIRTKNGFVETISNVFYVLDLKSNLLSAGQLQEKGYIITIQKGACEIYDPSRGAIAVVQMASNRLFPLKIDSVQSFLMAEVKDLSWLWHLRYGHLNFGGLKTLQQKHMVTGLPQISIPSQVCEECVIGKQHRSQFPQGKSRRAKNVLELVHSDICGPINPTSNGGKKYLIIFIDDYSRKTWVSFLQEKSEAFSAFKSFKARVEKETGRSIKILRTDRGGEYCSNEFEHFCDDQGIRRELTAAYTPQQNGVSERKNRTILNMVRSLLVRGKIPKSFWPKAVNWSIHVLNRSPTFSVQNMTPEEAWSGRKPAVDHFKIFGCIAYAHVPDEKRKKLDDKGEKCVFLGISEASKAYKLFNPLTKKIVTSRDVIFDEESTWNWNGQQPTQVIFDNDAEEERQ</sequence>
<comment type="caution">
    <text evidence="7">The sequence shown here is derived from an EMBL/GenBank/DDBJ whole genome shotgun (WGS) entry which is preliminary data.</text>
</comment>
<dbReference type="Pfam" id="PF14223">
    <property type="entry name" value="Retrotran_gag_2"/>
    <property type="match status" value="1"/>
</dbReference>
<dbReference type="PANTHER" id="PTHR42648">
    <property type="entry name" value="TRANSPOSASE, PUTATIVE-RELATED"/>
    <property type="match status" value="1"/>
</dbReference>
<dbReference type="InterPro" id="IPR025724">
    <property type="entry name" value="GAG-pre-integrase_dom"/>
</dbReference>
<dbReference type="Proteomes" id="UP000288805">
    <property type="component" value="Unassembled WGS sequence"/>
</dbReference>
<dbReference type="InterPro" id="IPR036397">
    <property type="entry name" value="RNaseH_sf"/>
</dbReference>
<dbReference type="InterPro" id="IPR036875">
    <property type="entry name" value="Znf_CCHC_sf"/>
</dbReference>
<dbReference type="Pfam" id="PF00665">
    <property type="entry name" value="rve"/>
    <property type="match status" value="1"/>
</dbReference>
<keyword evidence="2" id="KW-0863">Zinc-finger</keyword>
<name>A0A438FT48_VITVI</name>
<dbReference type="Pfam" id="PF25597">
    <property type="entry name" value="SH3_retrovirus"/>
    <property type="match status" value="1"/>
</dbReference>
<dbReference type="GO" id="GO:0015074">
    <property type="term" value="P:DNA integration"/>
    <property type="evidence" value="ECO:0007669"/>
    <property type="project" value="InterPro"/>
</dbReference>
<dbReference type="InterPro" id="IPR057670">
    <property type="entry name" value="SH3_retrovirus"/>
</dbReference>
<keyword evidence="1" id="KW-0378">Hydrolase</keyword>
<dbReference type="GO" id="GO:0008270">
    <property type="term" value="F:zinc ion binding"/>
    <property type="evidence" value="ECO:0007669"/>
    <property type="project" value="UniProtKB-KW"/>
</dbReference>
<dbReference type="InterPro" id="IPR001878">
    <property type="entry name" value="Znf_CCHC"/>
</dbReference>
<keyword evidence="1" id="KW-0645">Protease</keyword>
<protein>
    <submittedName>
        <fullName evidence="7">Retrovirus-related Pol polyprotein from transposon TNT 1-94</fullName>
    </submittedName>
</protein>
<feature type="coiled-coil region" evidence="3">
    <location>
        <begin position="99"/>
        <end position="126"/>
    </location>
</feature>
<dbReference type="InterPro" id="IPR012337">
    <property type="entry name" value="RNaseH-like_sf"/>
</dbReference>
<evidence type="ECO:0000313" key="8">
    <source>
        <dbReference type="Proteomes" id="UP000288805"/>
    </source>
</evidence>
<organism evidence="7 8">
    <name type="scientific">Vitis vinifera</name>
    <name type="common">Grape</name>
    <dbReference type="NCBI Taxonomy" id="29760"/>
    <lineage>
        <taxon>Eukaryota</taxon>
        <taxon>Viridiplantae</taxon>
        <taxon>Streptophyta</taxon>
        <taxon>Embryophyta</taxon>
        <taxon>Tracheophyta</taxon>
        <taxon>Spermatophyta</taxon>
        <taxon>Magnoliopsida</taxon>
        <taxon>eudicotyledons</taxon>
        <taxon>Gunneridae</taxon>
        <taxon>Pentapetalae</taxon>
        <taxon>rosids</taxon>
        <taxon>Vitales</taxon>
        <taxon>Vitaceae</taxon>
        <taxon>Viteae</taxon>
        <taxon>Vitis</taxon>
    </lineage>
</organism>
<accession>A0A438FT48</accession>
<dbReference type="Pfam" id="PF13976">
    <property type="entry name" value="gag_pre-integrs"/>
    <property type="match status" value="1"/>
</dbReference>
<dbReference type="InterPro" id="IPR054722">
    <property type="entry name" value="PolX-like_BBD"/>
</dbReference>
<evidence type="ECO:0000259" key="5">
    <source>
        <dbReference type="PROSITE" id="PS50158"/>
    </source>
</evidence>
<keyword evidence="3" id="KW-0175">Coiled coil</keyword>
<evidence type="ECO:0000256" key="2">
    <source>
        <dbReference type="PROSITE-ProRule" id="PRU00047"/>
    </source>
</evidence>
<feature type="domain" description="CCHC-type" evidence="5">
    <location>
        <begin position="267"/>
        <end position="280"/>
    </location>
</feature>
<evidence type="ECO:0000256" key="4">
    <source>
        <dbReference type="SAM" id="MobiDB-lite"/>
    </source>
</evidence>
<feature type="region of interest" description="Disordered" evidence="4">
    <location>
        <begin position="219"/>
        <end position="256"/>
    </location>
</feature>
<gene>
    <name evidence="7" type="primary">POLX_3859</name>
    <name evidence="7" type="ORF">CK203_063262</name>
</gene>
<dbReference type="Gene3D" id="3.30.420.10">
    <property type="entry name" value="Ribonuclease H-like superfamily/Ribonuclease H"/>
    <property type="match status" value="1"/>
</dbReference>
<evidence type="ECO:0000259" key="6">
    <source>
        <dbReference type="PROSITE" id="PS50994"/>
    </source>
</evidence>
<dbReference type="EMBL" id="QGNW01000748">
    <property type="protein sequence ID" value="RVW63136.1"/>
    <property type="molecule type" value="Genomic_DNA"/>
</dbReference>
<dbReference type="PROSITE" id="PS50158">
    <property type="entry name" value="ZF_CCHC"/>
    <property type="match status" value="1"/>
</dbReference>
<evidence type="ECO:0000313" key="7">
    <source>
        <dbReference type="EMBL" id="RVW63136.1"/>
    </source>
</evidence>
<evidence type="ECO:0000256" key="3">
    <source>
        <dbReference type="SAM" id="Coils"/>
    </source>
</evidence>
<dbReference type="GO" id="GO:0006508">
    <property type="term" value="P:proteolysis"/>
    <property type="evidence" value="ECO:0007669"/>
    <property type="project" value="UniProtKB-KW"/>
</dbReference>
<dbReference type="PROSITE" id="PS50994">
    <property type="entry name" value="INTEGRASE"/>
    <property type="match status" value="1"/>
</dbReference>
<dbReference type="Pfam" id="PF22936">
    <property type="entry name" value="Pol_BBD"/>
    <property type="match status" value="1"/>
</dbReference>
<dbReference type="PANTHER" id="PTHR42648:SF18">
    <property type="entry name" value="RETROTRANSPOSON, UNCLASSIFIED-LIKE PROTEIN"/>
    <property type="match status" value="1"/>
</dbReference>
<dbReference type="InterPro" id="IPR039537">
    <property type="entry name" value="Retrotran_Ty1/copia-like"/>
</dbReference>
<dbReference type="SUPFAM" id="SSF53098">
    <property type="entry name" value="Ribonuclease H-like"/>
    <property type="match status" value="1"/>
</dbReference>
<dbReference type="SUPFAM" id="SSF57756">
    <property type="entry name" value="Retrovirus zinc finger-like domains"/>
    <property type="match status" value="1"/>
</dbReference>
<reference evidence="7 8" key="1">
    <citation type="journal article" date="2018" name="PLoS Genet.">
        <title>Population sequencing reveals clonal diversity and ancestral inbreeding in the grapevine cultivar Chardonnay.</title>
        <authorList>
            <person name="Roach M.J."/>
            <person name="Johnson D.L."/>
            <person name="Bohlmann J."/>
            <person name="van Vuuren H.J."/>
            <person name="Jones S.J."/>
            <person name="Pretorius I.S."/>
            <person name="Schmidt S.A."/>
            <person name="Borneman A.R."/>
        </authorList>
    </citation>
    <scope>NUCLEOTIDE SEQUENCE [LARGE SCALE GENOMIC DNA]</scope>
    <source>
        <strain evidence="8">cv. Chardonnay</strain>
        <tissue evidence="7">Leaf</tissue>
    </source>
</reference>